<comment type="caution">
    <text evidence="2">The sequence shown here is derived from an EMBL/GenBank/DDBJ whole genome shotgun (WGS) entry which is preliminary data.</text>
</comment>
<keyword evidence="1" id="KW-0472">Membrane</keyword>
<protein>
    <submittedName>
        <fullName evidence="2">Uncharacterized protein</fullName>
    </submittedName>
</protein>
<dbReference type="EMBL" id="QFAW01000022">
    <property type="protein sequence ID" value="PWE43075.1"/>
    <property type="molecule type" value="Genomic_DNA"/>
</dbReference>
<feature type="transmembrane region" description="Helical" evidence="1">
    <location>
        <begin position="139"/>
        <end position="159"/>
    </location>
</feature>
<gene>
    <name evidence="2" type="ORF">C9I49_16945</name>
</gene>
<evidence type="ECO:0000256" key="1">
    <source>
        <dbReference type="SAM" id="Phobius"/>
    </source>
</evidence>
<dbReference type="RefSeq" id="WP_109521374.1">
    <property type="nucleotide sequence ID" value="NZ_QFAW01000022.1"/>
</dbReference>
<name>A0A2U2D607_9PSED</name>
<keyword evidence="1" id="KW-0812">Transmembrane</keyword>
<accession>A0A2U2D607</accession>
<feature type="transmembrane region" description="Helical" evidence="1">
    <location>
        <begin position="47"/>
        <end position="66"/>
    </location>
</feature>
<dbReference type="AlphaFoldDB" id="A0A2U2D607"/>
<sequence>MPVEVELQVVASLLRRGRSLDQLSTGLTVLGVLFGLLQWLLVTPLTLGLILSVWLIVTGLWQKYWAFRVAFDADLFALMARDGGADADADADAQALALAQRTSALDQALQTLGLQPADRAGRPWPERQRGALKLLRNQAVLLAAQVLPTVAVILASPWLSFAG</sequence>
<reference evidence="2 3" key="1">
    <citation type="submission" date="2018-05" db="EMBL/GenBank/DDBJ databases">
        <title>Genome sequences of two Antarctic strains of Pseudomonas prosekii: insights into adaptation to extreme conditions.</title>
        <authorList>
            <person name="Snopkova K."/>
            <person name="Dufkova K."/>
            <person name="Cejkova D."/>
            <person name="Sedlacek I."/>
            <person name="Smajs D."/>
        </authorList>
    </citation>
    <scope>NUCLEOTIDE SEQUENCE [LARGE SCALE GENOMIC DNA]</scope>
    <source>
        <strain evidence="2 3">P2673</strain>
    </source>
</reference>
<dbReference type="OrthoDB" id="7030137at2"/>
<evidence type="ECO:0000313" key="2">
    <source>
        <dbReference type="EMBL" id="PWE43075.1"/>
    </source>
</evidence>
<keyword evidence="1" id="KW-1133">Transmembrane helix</keyword>
<organism evidence="2 3">
    <name type="scientific">Pseudomonas prosekii</name>
    <dbReference type="NCBI Taxonomy" id="1148509"/>
    <lineage>
        <taxon>Bacteria</taxon>
        <taxon>Pseudomonadati</taxon>
        <taxon>Pseudomonadota</taxon>
        <taxon>Gammaproteobacteria</taxon>
        <taxon>Pseudomonadales</taxon>
        <taxon>Pseudomonadaceae</taxon>
        <taxon>Pseudomonas</taxon>
    </lineage>
</organism>
<dbReference type="Proteomes" id="UP000245056">
    <property type="component" value="Unassembled WGS sequence"/>
</dbReference>
<proteinExistence type="predicted"/>
<evidence type="ECO:0000313" key="3">
    <source>
        <dbReference type="Proteomes" id="UP000245056"/>
    </source>
</evidence>